<dbReference type="SUPFAM" id="SSF53383">
    <property type="entry name" value="PLP-dependent transferases"/>
    <property type="match status" value="1"/>
</dbReference>
<keyword evidence="2" id="KW-1185">Reference proteome</keyword>
<dbReference type="RefSeq" id="WP_194043402.1">
    <property type="nucleotide sequence ID" value="NZ_JADEXF010000276.1"/>
</dbReference>
<proteinExistence type="predicted"/>
<dbReference type="InterPro" id="IPR015422">
    <property type="entry name" value="PyrdxlP-dep_Trfase_small"/>
</dbReference>
<evidence type="ECO:0000313" key="2">
    <source>
        <dbReference type="Proteomes" id="UP000647836"/>
    </source>
</evidence>
<sequence length="73" mass="8267">MPKKIPPNLFAEFVHKRNELVAKGVDIINMATGEPDKLTSSHILQVMHEAIDDAANHNYPPDEGTKKFLVRRM</sequence>
<dbReference type="EMBL" id="JADEXF010000276">
    <property type="protein sequence ID" value="MBE9105323.1"/>
    <property type="molecule type" value="Genomic_DNA"/>
</dbReference>
<name>A0ABR9TY19_9NOSO</name>
<evidence type="ECO:0000313" key="1">
    <source>
        <dbReference type="EMBL" id="MBE9105323.1"/>
    </source>
</evidence>
<evidence type="ECO:0008006" key="3">
    <source>
        <dbReference type="Google" id="ProtNLM"/>
    </source>
</evidence>
<comment type="caution">
    <text evidence="1">The sequence shown here is derived from an EMBL/GenBank/DDBJ whole genome shotgun (WGS) entry which is preliminary data.</text>
</comment>
<gene>
    <name evidence="1" type="ORF">IQ229_10325</name>
</gene>
<organism evidence="1 2">
    <name type="scientific">Nostoc cf. edaphicum LEGE 07299</name>
    <dbReference type="NCBI Taxonomy" id="2777974"/>
    <lineage>
        <taxon>Bacteria</taxon>
        <taxon>Bacillati</taxon>
        <taxon>Cyanobacteriota</taxon>
        <taxon>Cyanophyceae</taxon>
        <taxon>Nostocales</taxon>
        <taxon>Nostocaceae</taxon>
        <taxon>Nostoc</taxon>
    </lineage>
</organism>
<dbReference type="Proteomes" id="UP000647836">
    <property type="component" value="Unassembled WGS sequence"/>
</dbReference>
<dbReference type="InterPro" id="IPR015424">
    <property type="entry name" value="PyrdxlP-dep_Trfase"/>
</dbReference>
<accession>A0ABR9TY19</accession>
<reference evidence="1 2" key="1">
    <citation type="submission" date="2020-10" db="EMBL/GenBank/DDBJ databases">
        <authorList>
            <person name="Castelo-Branco R."/>
            <person name="Eusebio N."/>
            <person name="Adriana R."/>
            <person name="Vieira A."/>
            <person name="Brugerolle De Fraissinette N."/>
            <person name="Rezende De Castro R."/>
            <person name="Schneider M.P."/>
            <person name="Vasconcelos V."/>
            <person name="Leao P.N."/>
        </authorList>
    </citation>
    <scope>NUCLEOTIDE SEQUENCE [LARGE SCALE GENOMIC DNA]</scope>
    <source>
        <strain evidence="1 2">LEGE 07299</strain>
    </source>
</reference>
<protein>
    <recommendedName>
        <fullName evidence="3">Aspartate aminotransferase</fullName>
    </recommendedName>
</protein>
<dbReference type="Gene3D" id="3.90.1150.10">
    <property type="entry name" value="Aspartate Aminotransferase, domain 1"/>
    <property type="match status" value="1"/>
</dbReference>